<dbReference type="InterPro" id="IPR000182">
    <property type="entry name" value="GNAT_dom"/>
</dbReference>
<dbReference type="CDD" id="cd04301">
    <property type="entry name" value="NAT_SF"/>
    <property type="match status" value="1"/>
</dbReference>
<name>A0A9X3PLX8_9ACTN</name>
<dbReference type="EMBL" id="JAPZVQ010000020">
    <property type="protein sequence ID" value="MDA1387921.1"/>
    <property type="molecule type" value="Genomic_DNA"/>
</dbReference>
<keyword evidence="7" id="KW-1185">Reference proteome</keyword>
<protein>
    <submittedName>
        <fullName evidence="4">GNAT family N-acetyltransferase</fullName>
    </submittedName>
    <submittedName>
        <fullName evidence="5">GNAT superfamily N-acetyltransferase</fullName>
    </submittedName>
</protein>
<dbReference type="AlphaFoldDB" id="A0A9X3PLX8"/>
<dbReference type="InterPro" id="IPR016181">
    <property type="entry name" value="Acyl_CoA_acyltransferase"/>
</dbReference>
<dbReference type="SUPFAM" id="SSF55729">
    <property type="entry name" value="Acyl-CoA N-acyltransferases (Nat)"/>
    <property type="match status" value="1"/>
</dbReference>
<evidence type="ECO:0000313" key="5">
    <source>
        <dbReference type="EMBL" id="MDR7336590.1"/>
    </source>
</evidence>
<dbReference type="RefSeq" id="WP_270124421.1">
    <property type="nucleotide sequence ID" value="NZ_BAAAOM010000002.1"/>
</dbReference>
<evidence type="ECO:0000313" key="4">
    <source>
        <dbReference type="EMBL" id="MDA1387921.1"/>
    </source>
</evidence>
<accession>A0A9X3PLX8</accession>
<dbReference type="PANTHER" id="PTHR43877">
    <property type="entry name" value="AMINOALKYLPHOSPHONATE N-ACETYLTRANSFERASE-RELATED-RELATED"/>
    <property type="match status" value="1"/>
</dbReference>
<comment type="caution">
    <text evidence="4">The sequence shown here is derived from an EMBL/GenBank/DDBJ whole genome shotgun (WGS) entry which is preliminary data.</text>
</comment>
<organism evidence="4 6">
    <name type="scientific">Glycomyces lechevalierae</name>
    <dbReference type="NCBI Taxonomy" id="256034"/>
    <lineage>
        <taxon>Bacteria</taxon>
        <taxon>Bacillati</taxon>
        <taxon>Actinomycetota</taxon>
        <taxon>Actinomycetes</taxon>
        <taxon>Glycomycetales</taxon>
        <taxon>Glycomycetaceae</taxon>
        <taxon>Glycomyces</taxon>
    </lineage>
</organism>
<evidence type="ECO:0000256" key="2">
    <source>
        <dbReference type="ARBA" id="ARBA00023315"/>
    </source>
</evidence>
<dbReference type="Pfam" id="PF00583">
    <property type="entry name" value="Acetyltransf_1"/>
    <property type="match status" value="1"/>
</dbReference>
<evidence type="ECO:0000259" key="3">
    <source>
        <dbReference type="PROSITE" id="PS51186"/>
    </source>
</evidence>
<feature type="domain" description="N-acetyltransferase" evidence="3">
    <location>
        <begin position="4"/>
        <end position="143"/>
    </location>
</feature>
<sequence>MEIIDIEPGDARLTTELLPVLNELRPHLSAEDYLAVYDEGHPQGLRFTAAYAEAGECVGVAGWRTVANTNRRRMLYVDDLVTASASRSTGVGRALLGYLERRARELGCTALHLDSGTQRRDAHRFYMRERLTIMAFHFAIELD</sequence>
<keyword evidence="2" id="KW-0012">Acyltransferase</keyword>
<dbReference type="Proteomes" id="UP001145799">
    <property type="component" value="Unassembled WGS sequence"/>
</dbReference>
<dbReference type="Gene3D" id="3.40.630.30">
    <property type="match status" value="1"/>
</dbReference>
<reference evidence="4" key="1">
    <citation type="submission" date="2022-12" db="EMBL/GenBank/DDBJ databases">
        <title>Gycomyces niveus sp.nov., a novel actinomycete isolated from soil in Shouguang.</title>
        <authorList>
            <person name="Yang X."/>
        </authorList>
    </citation>
    <scope>NUCLEOTIDE SEQUENCE</scope>
    <source>
        <strain evidence="4">DSM 44724</strain>
    </source>
</reference>
<dbReference type="InterPro" id="IPR050832">
    <property type="entry name" value="Bact_Acetyltransf"/>
</dbReference>
<proteinExistence type="predicted"/>
<evidence type="ECO:0000313" key="6">
    <source>
        <dbReference type="Proteomes" id="UP001145799"/>
    </source>
</evidence>
<evidence type="ECO:0000313" key="7">
    <source>
        <dbReference type="Proteomes" id="UP001183604"/>
    </source>
</evidence>
<dbReference type="PROSITE" id="PS51186">
    <property type="entry name" value="GNAT"/>
    <property type="match status" value="1"/>
</dbReference>
<dbReference type="EMBL" id="JAVDYD010000001">
    <property type="protein sequence ID" value="MDR7336590.1"/>
    <property type="molecule type" value="Genomic_DNA"/>
</dbReference>
<gene>
    <name evidence="5" type="ORF">J2S69_000309</name>
    <name evidence="4" type="ORF">O2L01_23205</name>
</gene>
<reference evidence="5 7" key="2">
    <citation type="submission" date="2023-07" db="EMBL/GenBank/DDBJ databases">
        <title>Sequencing the genomes of 1000 actinobacteria strains.</title>
        <authorList>
            <person name="Klenk H.-P."/>
        </authorList>
    </citation>
    <scope>NUCLEOTIDE SEQUENCE [LARGE SCALE GENOMIC DNA]</scope>
    <source>
        <strain evidence="5 7">DSM 44724</strain>
    </source>
</reference>
<keyword evidence="1" id="KW-0808">Transferase</keyword>
<dbReference type="Proteomes" id="UP001183604">
    <property type="component" value="Unassembled WGS sequence"/>
</dbReference>
<evidence type="ECO:0000256" key="1">
    <source>
        <dbReference type="ARBA" id="ARBA00022679"/>
    </source>
</evidence>
<dbReference type="PANTHER" id="PTHR43877:SF2">
    <property type="entry name" value="AMINOALKYLPHOSPHONATE N-ACETYLTRANSFERASE-RELATED"/>
    <property type="match status" value="1"/>
</dbReference>
<dbReference type="GO" id="GO:0016747">
    <property type="term" value="F:acyltransferase activity, transferring groups other than amino-acyl groups"/>
    <property type="evidence" value="ECO:0007669"/>
    <property type="project" value="InterPro"/>
</dbReference>